<dbReference type="Proteomes" id="UP001066276">
    <property type="component" value="Chromosome 1_1"/>
</dbReference>
<feature type="compositionally biased region" description="Basic and acidic residues" evidence="1">
    <location>
        <begin position="124"/>
        <end position="146"/>
    </location>
</feature>
<proteinExistence type="predicted"/>
<feature type="compositionally biased region" description="Acidic residues" evidence="1">
    <location>
        <begin position="54"/>
        <end position="73"/>
    </location>
</feature>
<sequence>MKMKLCNFDILIRDNLLKLCKQKGVKEDTKAAKLDLQVALTAWEEVQRWPSTSGDDDDDIEERDALSEDEVMEDTVLGPELQGEPNTTPADAQDVARSNVSAMGPVPKEAGGEAGRDGGQTSAGRDEAESRRNEGRIRKIIGEKKS</sequence>
<name>A0AAV7WJ87_PLEWA</name>
<evidence type="ECO:0000256" key="1">
    <source>
        <dbReference type="SAM" id="MobiDB-lite"/>
    </source>
</evidence>
<feature type="region of interest" description="Disordered" evidence="1">
    <location>
        <begin position="46"/>
        <end position="146"/>
    </location>
</feature>
<accession>A0AAV7WJ87</accession>
<feature type="compositionally biased region" description="Polar residues" evidence="1">
    <location>
        <begin position="84"/>
        <end position="101"/>
    </location>
</feature>
<keyword evidence="3" id="KW-1185">Reference proteome</keyword>
<evidence type="ECO:0000313" key="2">
    <source>
        <dbReference type="EMBL" id="KAJ1212875.1"/>
    </source>
</evidence>
<comment type="caution">
    <text evidence="2">The sequence shown here is derived from an EMBL/GenBank/DDBJ whole genome shotgun (WGS) entry which is preliminary data.</text>
</comment>
<protein>
    <submittedName>
        <fullName evidence="2">Uncharacterized protein</fullName>
    </submittedName>
</protein>
<organism evidence="2 3">
    <name type="scientific">Pleurodeles waltl</name>
    <name type="common">Iberian ribbed newt</name>
    <dbReference type="NCBI Taxonomy" id="8319"/>
    <lineage>
        <taxon>Eukaryota</taxon>
        <taxon>Metazoa</taxon>
        <taxon>Chordata</taxon>
        <taxon>Craniata</taxon>
        <taxon>Vertebrata</taxon>
        <taxon>Euteleostomi</taxon>
        <taxon>Amphibia</taxon>
        <taxon>Batrachia</taxon>
        <taxon>Caudata</taxon>
        <taxon>Salamandroidea</taxon>
        <taxon>Salamandridae</taxon>
        <taxon>Pleurodelinae</taxon>
        <taxon>Pleurodeles</taxon>
    </lineage>
</organism>
<gene>
    <name evidence="2" type="ORF">NDU88_000518</name>
</gene>
<dbReference type="EMBL" id="JANPWB010000001">
    <property type="protein sequence ID" value="KAJ1212875.1"/>
    <property type="molecule type" value="Genomic_DNA"/>
</dbReference>
<evidence type="ECO:0000313" key="3">
    <source>
        <dbReference type="Proteomes" id="UP001066276"/>
    </source>
</evidence>
<dbReference type="AlphaFoldDB" id="A0AAV7WJ87"/>
<reference evidence="2" key="1">
    <citation type="journal article" date="2022" name="bioRxiv">
        <title>Sequencing and chromosome-scale assembly of the giantPleurodeles waltlgenome.</title>
        <authorList>
            <person name="Brown T."/>
            <person name="Elewa A."/>
            <person name="Iarovenko S."/>
            <person name="Subramanian E."/>
            <person name="Araus A.J."/>
            <person name="Petzold A."/>
            <person name="Susuki M."/>
            <person name="Suzuki K.-i.T."/>
            <person name="Hayashi T."/>
            <person name="Toyoda A."/>
            <person name="Oliveira C."/>
            <person name="Osipova E."/>
            <person name="Leigh N.D."/>
            <person name="Simon A."/>
            <person name="Yun M.H."/>
        </authorList>
    </citation>
    <scope>NUCLEOTIDE SEQUENCE</scope>
    <source>
        <strain evidence="2">20211129_DDA</strain>
        <tissue evidence="2">Liver</tissue>
    </source>
</reference>